<dbReference type="EMBL" id="OU898282">
    <property type="protein sequence ID" value="CAG9838581.1"/>
    <property type="molecule type" value="Genomic_DNA"/>
</dbReference>
<feature type="signal peptide" evidence="1">
    <location>
        <begin position="1"/>
        <end position="19"/>
    </location>
</feature>
<keyword evidence="1" id="KW-0732">Signal</keyword>
<evidence type="ECO:0000313" key="2">
    <source>
        <dbReference type="EMBL" id="CAG9838581.1"/>
    </source>
</evidence>
<proteinExistence type="predicted"/>
<dbReference type="OrthoDB" id="6791916at2759"/>
<keyword evidence="3" id="KW-1185">Reference proteome</keyword>
<organism evidence="2 3">
    <name type="scientific">Diabrotica balteata</name>
    <name type="common">Banded cucumber beetle</name>
    <dbReference type="NCBI Taxonomy" id="107213"/>
    <lineage>
        <taxon>Eukaryota</taxon>
        <taxon>Metazoa</taxon>
        <taxon>Ecdysozoa</taxon>
        <taxon>Arthropoda</taxon>
        <taxon>Hexapoda</taxon>
        <taxon>Insecta</taxon>
        <taxon>Pterygota</taxon>
        <taxon>Neoptera</taxon>
        <taxon>Endopterygota</taxon>
        <taxon>Coleoptera</taxon>
        <taxon>Polyphaga</taxon>
        <taxon>Cucujiformia</taxon>
        <taxon>Chrysomeloidea</taxon>
        <taxon>Chrysomelidae</taxon>
        <taxon>Galerucinae</taxon>
        <taxon>Diabroticina</taxon>
        <taxon>Diabroticites</taxon>
        <taxon>Diabrotica</taxon>
    </lineage>
</organism>
<name>A0A9N9TC88_DIABA</name>
<evidence type="ECO:0000313" key="3">
    <source>
        <dbReference type="Proteomes" id="UP001153709"/>
    </source>
</evidence>
<dbReference type="AlphaFoldDB" id="A0A9N9TC88"/>
<accession>A0A9N9TC88</accession>
<reference evidence="2" key="1">
    <citation type="submission" date="2022-01" db="EMBL/GenBank/DDBJ databases">
        <authorList>
            <person name="King R."/>
        </authorList>
    </citation>
    <scope>NUCLEOTIDE SEQUENCE</scope>
</reference>
<feature type="chain" id="PRO_5040366322" evidence="1">
    <location>
        <begin position="20"/>
        <end position="215"/>
    </location>
</feature>
<gene>
    <name evidence="2" type="ORF">DIABBA_LOCUS11450</name>
</gene>
<dbReference type="Proteomes" id="UP001153709">
    <property type="component" value="Chromosome 7"/>
</dbReference>
<protein>
    <submittedName>
        <fullName evidence="2">Uncharacterized protein</fullName>
    </submittedName>
</protein>
<sequence length="215" mass="24183">MNFKITLVFVALCMASAYTYPKNALNSDWDIYILQFIVHAIEFVIDHILQDAPKFIEDIDQKWPDFHDGEVNVTKSIVGFVFDFVNNRINTWSQIDFINKTLECSGDDFIAFVKTLPTLIQDLTEVQVDAKRAANKIDQCHGDDVSTVLCVLDIVSDLVDVAKTLAIKTHNHIKPVADQWNVFVNSTFNCGIDNVGSYNLAGGKWLQEVYACVSA</sequence>
<evidence type="ECO:0000256" key="1">
    <source>
        <dbReference type="SAM" id="SignalP"/>
    </source>
</evidence>